<organism evidence="1 2">
    <name type="scientific">Candidatus Dojkabacteria bacterium</name>
    <dbReference type="NCBI Taxonomy" id="2099670"/>
    <lineage>
        <taxon>Bacteria</taxon>
        <taxon>Candidatus Dojkabacteria</taxon>
    </lineage>
</organism>
<reference evidence="1" key="1">
    <citation type="submission" date="2020-04" db="EMBL/GenBank/DDBJ databases">
        <authorList>
            <person name="Zhang T."/>
        </authorList>
    </citation>
    <scope>NUCLEOTIDE SEQUENCE</scope>
    <source>
        <strain evidence="1">HKST-UBA13</strain>
    </source>
</reference>
<comment type="caution">
    <text evidence="1">The sequence shown here is derived from an EMBL/GenBank/DDBJ whole genome shotgun (WGS) entry which is preliminary data.</text>
</comment>
<evidence type="ECO:0000313" key="2">
    <source>
        <dbReference type="Proteomes" id="UP000775877"/>
    </source>
</evidence>
<dbReference type="Proteomes" id="UP000775877">
    <property type="component" value="Unassembled WGS sequence"/>
</dbReference>
<dbReference type="EMBL" id="JAGQLJ010000022">
    <property type="protein sequence ID" value="MCA9380865.1"/>
    <property type="molecule type" value="Genomic_DNA"/>
</dbReference>
<accession>A0A955I8H6</accession>
<gene>
    <name evidence="1" type="ORF">KC678_01230</name>
</gene>
<protein>
    <submittedName>
        <fullName evidence="1">Uncharacterized protein</fullName>
    </submittedName>
</protein>
<proteinExistence type="predicted"/>
<dbReference type="AlphaFoldDB" id="A0A955I8H6"/>
<evidence type="ECO:0000313" key="1">
    <source>
        <dbReference type="EMBL" id="MCA9380865.1"/>
    </source>
</evidence>
<reference evidence="1" key="2">
    <citation type="journal article" date="2021" name="Microbiome">
        <title>Successional dynamics and alternative stable states in a saline activated sludge microbial community over 9 years.</title>
        <authorList>
            <person name="Wang Y."/>
            <person name="Ye J."/>
            <person name="Ju F."/>
            <person name="Liu L."/>
            <person name="Boyd J.A."/>
            <person name="Deng Y."/>
            <person name="Parks D.H."/>
            <person name="Jiang X."/>
            <person name="Yin X."/>
            <person name="Woodcroft B.J."/>
            <person name="Tyson G.W."/>
            <person name="Hugenholtz P."/>
            <person name="Polz M.F."/>
            <person name="Zhang T."/>
        </authorList>
    </citation>
    <scope>NUCLEOTIDE SEQUENCE</scope>
    <source>
        <strain evidence="1">HKST-UBA13</strain>
    </source>
</reference>
<sequence length="104" mass="11333">MIINSKKFCLLIRVGIIGLVLVLTLESQLDLINNSNRKVLDADVSNSYPDNFSDINAPDPNATTQITYYVNNSHSNANDNNSGLTPDQPLKTIQKGVSKALITS</sequence>
<name>A0A955I8H6_9BACT</name>